<protein>
    <submittedName>
        <fullName evidence="1">Uncharacterized protein</fullName>
    </submittedName>
</protein>
<keyword evidence="2" id="KW-1185">Reference proteome</keyword>
<accession>A0AAD4Q1I5</accession>
<gene>
    <name evidence="1" type="ORF">BGW36DRAFT_403213</name>
</gene>
<dbReference type="AlphaFoldDB" id="A0AAD4Q1I5"/>
<sequence>MQEPLRVLKIYSKQRRSVLASTSTLLYLPRFSSTFENGVGVRRLFRLLGPKWEKLAACFQAILIPIQRGGDKMVHWLVSHVSSKIVLLETKYGLRLTLNDGCIFEFTNTSHPHMGLNGRCAASVDEPLLLRPTVVVGNLPATYHYQLSPYWQSSILVQNNSGKHTLATEEGFGASVIEQRYPILAPLYHAWVDNYNFAVKQRGEHLFKGVDVFSDIYERVAWEIEGFLMACWLGLQDNVEAVEYCPYDMYRIENGAVELYRFLTHMHEFVSCPQ</sequence>
<evidence type="ECO:0000313" key="2">
    <source>
        <dbReference type="Proteomes" id="UP001201262"/>
    </source>
</evidence>
<reference evidence="1" key="1">
    <citation type="submission" date="2021-12" db="EMBL/GenBank/DDBJ databases">
        <title>Convergent genome expansion in fungi linked to evolution of root-endophyte symbiosis.</title>
        <authorList>
            <consortium name="DOE Joint Genome Institute"/>
            <person name="Ke Y.-H."/>
            <person name="Bonito G."/>
            <person name="Liao H.-L."/>
            <person name="Looney B."/>
            <person name="Rojas-Flechas A."/>
            <person name="Nash J."/>
            <person name="Hameed K."/>
            <person name="Schadt C."/>
            <person name="Martin F."/>
            <person name="Crous P.W."/>
            <person name="Miettinen O."/>
            <person name="Magnuson J.K."/>
            <person name="Labbe J."/>
            <person name="Jacobson D."/>
            <person name="Doktycz M.J."/>
            <person name="Veneault-Fourrey C."/>
            <person name="Kuo A."/>
            <person name="Mondo S."/>
            <person name="Calhoun S."/>
            <person name="Riley R."/>
            <person name="Ohm R."/>
            <person name="LaButti K."/>
            <person name="Andreopoulos B."/>
            <person name="Pangilinan J."/>
            <person name="Nolan M."/>
            <person name="Tritt A."/>
            <person name="Clum A."/>
            <person name="Lipzen A."/>
            <person name="Daum C."/>
            <person name="Barry K."/>
            <person name="Grigoriev I.V."/>
            <person name="Vilgalys R."/>
        </authorList>
    </citation>
    <scope>NUCLEOTIDE SEQUENCE</scope>
    <source>
        <strain evidence="1">PMI_201</strain>
    </source>
</reference>
<dbReference type="GeneID" id="70249173"/>
<organism evidence="1 2">
    <name type="scientific">Talaromyces proteolyticus</name>
    <dbReference type="NCBI Taxonomy" id="1131652"/>
    <lineage>
        <taxon>Eukaryota</taxon>
        <taxon>Fungi</taxon>
        <taxon>Dikarya</taxon>
        <taxon>Ascomycota</taxon>
        <taxon>Pezizomycotina</taxon>
        <taxon>Eurotiomycetes</taxon>
        <taxon>Eurotiomycetidae</taxon>
        <taxon>Eurotiales</taxon>
        <taxon>Trichocomaceae</taxon>
        <taxon>Talaromyces</taxon>
        <taxon>Talaromyces sect. Bacilispori</taxon>
    </lineage>
</organism>
<evidence type="ECO:0000313" key="1">
    <source>
        <dbReference type="EMBL" id="KAH8705685.1"/>
    </source>
</evidence>
<dbReference type="RefSeq" id="XP_046078306.1">
    <property type="nucleotide sequence ID" value="XM_046218886.1"/>
</dbReference>
<comment type="caution">
    <text evidence="1">The sequence shown here is derived from an EMBL/GenBank/DDBJ whole genome shotgun (WGS) entry which is preliminary data.</text>
</comment>
<dbReference type="EMBL" id="JAJTJA010000001">
    <property type="protein sequence ID" value="KAH8705685.1"/>
    <property type="molecule type" value="Genomic_DNA"/>
</dbReference>
<dbReference type="Proteomes" id="UP001201262">
    <property type="component" value="Unassembled WGS sequence"/>
</dbReference>
<name>A0AAD4Q1I5_9EURO</name>
<proteinExistence type="predicted"/>